<dbReference type="RefSeq" id="XP_007510128.1">
    <property type="nucleotide sequence ID" value="XM_007510066.1"/>
</dbReference>
<feature type="compositionally biased region" description="Basic and acidic residues" evidence="7">
    <location>
        <begin position="245"/>
        <end position="263"/>
    </location>
</feature>
<evidence type="ECO:0000256" key="3">
    <source>
        <dbReference type="ARBA" id="ARBA00022517"/>
    </source>
</evidence>
<dbReference type="Proteomes" id="UP000198341">
    <property type="component" value="Chromosome 11"/>
</dbReference>
<keyword evidence="4" id="KW-0698">rRNA processing</keyword>
<dbReference type="EMBL" id="FO082268">
    <property type="protein sequence ID" value="CCO18473.1"/>
    <property type="molecule type" value="Genomic_DNA"/>
</dbReference>
<dbReference type="STRING" id="41875.K8FA46"/>
<dbReference type="eggNOG" id="KOG2147">
    <property type="taxonomic scope" value="Eukaryota"/>
</dbReference>
<keyword evidence="5" id="KW-0539">Nucleus</keyword>
<comment type="similarity">
    <text evidence="2">Belongs to the NOP14 family.</text>
</comment>
<dbReference type="GO" id="GO:0030490">
    <property type="term" value="P:maturation of SSU-rRNA"/>
    <property type="evidence" value="ECO:0007669"/>
    <property type="project" value="TreeGrafter"/>
</dbReference>
<evidence type="ECO:0000313" key="9">
    <source>
        <dbReference type="Proteomes" id="UP000198341"/>
    </source>
</evidence>
<dbReference type="GO" id="GO:0032040">
    <property type="term" value="C:small-subunit processome"/>
    <property type="evidence" value="ECO:0007669"/>
    <property type="project" value="InterPro"/>
</dbReference>
<feature type="region of interest" description="Disordered" evidence="7">
    <location>
        <begin position="354"/>
        <end position="507"/>
    </location>
</feature>
<protein>
    <recommendedName>
        <fullName evidence="10">Nucleolar protein 14</fullName>
    </recommendedName>
</protein>
<feature type="compositionally biased region" description="Acidic residues" evidence="7">
    <location>
        <begin position="391"/>
        <end position="407"/>
    </location>
</feature>
<evidence type="ECO:0008006" key="10">
    <source>
        <dbReference type="Google" id="ProtNLM"/>
    </source>
</evidence>
<dbReference type="Pfam" id="PF04147">
    <property type="entry name" value="Nop14"/>
    <property type="match status" value="2"/>
</dbReference>
<evidence type="ECO:0000256" key="7">
    <source>
        <dbReference type="SAM" id="MobiDB-lite"/>
    </source>
</evidence>
<name>K8FA46_9CHLO</name>
<evidence type="ECO:0000256" key="1">
    <source>
        <dbReference type="ARBA" id="ARBA00004604"/>
    </source>
</evidence>
<feature type="region of interest" description="Disordered" evidence="7">
    <location>
        <begin position="980"/>
        <end position="1083"/>
    </location>
</feature>
<feature type="region of interest" description="Disordered" evidence="7">
    <location>
        <begin position="319"/>
        <end position="339"/>
    </location>
</feature>
<feature type="compositionally biased region" description="Acidic residues" evidence="7">
    <location>
        <begin position="558"/>
        <end position="573"/>
    </location>
</feature>
<comment type="subcellular location">
    <subcellularLocation>
        <location evidence="1">Nucleus</location>
        <location evidence="1">Nucleolus</location>
    </subcellularLocation>
</comment>
<dbReference type="InterPro" id="IPR007276">
    <property type="entry name" value="Nop14"/>
</dbReference>
<evidence type="ECO:0000256" key="6">
    <source>
        <dbReference type="ARBA" id="ARBA00024695"/>
    </source>
</evidence>
<feature type="region of interest" description="Disordered" evidence="7">
    <location>
        <begin position="134"/>
        <end position="168"/>
    </location>
</feature>
<feature type="region of interest" description="Disordered" evidence="7">
    <location>
        <begin position="1"/>
        <end position="47"/>
    </location>
</feature>
<feature type="compositionally biased region" description="Acidic residues" evidence="7">
    <location>
        <begin position="141"/>
        <end position="151"/>
    </location>
</feature>
<feature type="region of interest" description="Disordered" evidence="7">
    <location>
        <begin position="520"/>
        <end position="575"/>
    </location>
</feature>
<feature type="compositionally biased region" description="Acidic residues" evidence="7">
    <location>
        <begin position="235"/>
        <end position="244"/>
    </location>
</feature>
<evidence type="ECO:0000256" key="4">
    <source>
        <dbReference type="ARBA" id="ARBA00022552"/>
    </source>
</evidence>
<feature type="compositionally biased region" description="Basic residues" evidence="7">
    <location>
        <begin position="1"/>
        <end position="20"/>
    </location>
</feature>
<dbReference type="GO" id="GO:0030692">
    <property type="term" value="C:Noc4p-Nop14p complex"/>
    <property type="evidence" value="ECO:0007669"/>
    <property type="project" value="TreeGrafter"/>
</dbReference>
<gene>
    <name evidence="8" type="ordered locus">Bathy11g00080</name>
</gene>
<dbReference type="PANTHER" id="PTHR23183:SF0">
    <property type="entry name" value="NUCLEOLAR PROTEIN 14"/>
    <property type="match status" value="1"/>
</dbReference>
<dbReference type="AlphaFoldDB" id="K8FA46"/>
<feature type="region of interest" description="Disordered" evidence="7">
    <location>
        <begin position="195"/>
        <end position="263"/>
    </location>
</feature>
<sequence length="1083" mass="122116">MAKKKKKPSKPSNPRVKKYKHFEASGGGAGASDWENNKKAEDNASVFDRKSSKQKFEILGRKIKGKSGNVLKARREGFERRERTLLVEHKLSGKANAFVDLRFGELDNNLTQEEKSIGRLARARLGQLRKKRKNTYSLEGNENDDDEDEGNGDSINKGNLMSLTHLGKPLNERRIANAKFDSDSDDENGTRRLMNEEMTRRMHFGGGDFDDNKNGRDDDDNTGGFRRKERKSTAEDGDDDDDDGDKNGDEDTGMERRKTKKEVMDELIAKSKMYKAEKAKQRDDDEELLDKLDADFRVISQGGLLQGALRKAVGHLKPTNKNTSLNILQSGLPKEDDTKSDYDKIAKSLALDARAHAAEREKTSEQIEARQKRQLEEAERARLKRMRGDLSEDDEDDERRNGEDEDAPLGGYALRRHKARKLEKENGESCGQLLTARVGGEDLDDDFELGEDDDEIFEEEEDEDEDDEEDSDESDDDDVDDLDETGKFRKEANKMDEKLEKGKNRLRELGILNDGVEVKKKVEKSAKIHEGTGSDDDDDDDDDDNDDDDDIMNREILFDDDSKEVSDDDDDDDNALKKSKEVKKKKDAKARDDLLRAEEAMEAGSSEIPYTFDVPETFEAFETFLTKYTSDEVSIVLTRMRVCNAPTLATENRRKIQMLLGLLLQRFETLCGKDNLPVADLNVITKHISEIATQVPFYAATAAKARIEKMGKRLQKALRLGETGLPPARTILLLGLFADIFSSTDKQHAVTTPASLYIGNVLSHCAVRSTNDANCAVVLCALASAYVVPAMRIFPEALNLLTAMVHASAENEKCKQTWNEGLPMHLQEQCGGSWLRPFAHTGNGKKSSSETIEVLSLAKLLSSRHRKKTKAVAESAAHERVAMLRYAISTLGNLIKPVQKVACAPEMLQKVQVALNRLMRSLKTFGKKDGAVYDGILKMCETMHNEICETKKSSVRLSLAWHTKSVEAIKQFNPMYEEDGFQKGRDYDPNRERAENRKLKKELRKEARGTVRELRKDNQFMHHAREQEKAAEAEERDAKHKEVLSFLEKQESDFKSGGQGGLIVKNKRRAQGGASKNGNRRRF</sequence>
<organism evidence="8 9">
    <name type="scientific">Bathycoccus prasinos</name>
    <dbReference type="NCBI Taxonomy" id="41875"/>
    <lineage>
        <taxon>Eukaryota</taxon>
        <taxon>Viridiplantae</taxon>
        <taxon>Chlorophyta</taxon>
        <taxon>Mamiellophyceae</taxon>
        <taxon>Mamiellales</taxon>
        <taxon>Bathycoccaceae</taxon>
        <taxon>Bathycoccus</taxon>
    </lineage>
</organism>
<feature type="compositionally biased region" description="Basic and acidic residues" evidence="7">
    <location>
        <begin position="520"/>
        <end position="532"/>
    </location>
</feature>
<dbReference type="GeneID" id="19012700"/>
<dbReference type="KEGG" id="bpg:Bathy11g00080"/>
<evidence type="ECO:0000256" key="5">
    <source>
        <dbReference type="ARBA" id="ARBA00023242"/>
    </source>
</evidence>
<feature type="compositionally biased region" description="Basic and acidic residues" evidence="7">
    <location>
        <begin position="484"/>
        <end position="507"/>
    </location>
</feature>
<proteinExistence type="inferred from homology"/>
<comment type="function">
    <text evidence="6">Involved in nucleolar processing of pre-18S ribosomal RNA. Has a role in the nuclear export of 40S pre-ribosomal subunit to the cytoplasm.</text>
</comment>
<dbReference type="OrthoDB" id="497561at2759"/>
<feature type="compositionally biased region" description="Basic and acidic residues" evidence="7">
    <location>
        <begin position="354"/>
        <end position="390"/>
    </location>
</feature>
<feature type="compositionally biased region" description="Acidic residues" evidence="7">
    <location>
        <begin position="441"/>
        <end position="483"/>
    </location>
</feature>
<keyword evidence="9" id="KW-1185">Reference proteome</keyword>
<feature type="compositionally biased region" description="Acidic residues" evidence="7">
    <location>
        <begin position="533"/>
        <end position="550"/>
    </location>
</feature>
<evidence type="ECO:0000256" key="2">
    <source>
        <dbReference type="ARBA" id="ARBA00007466"/>
    </source>
</evidence>
<feature type="compositionally biased region" description="Basic and acidic residues" evidence="7">
    <location>
        <begin position="980"/>
        <end position="1054"/>
    </location>
</feature>
<keyword evidence="3" id="KW-0690">Ribosome biogenesis</keyword>
<feature type="compositionally biased region" description="Polar residues" evidence="7">
    <location>
        <begin position="319"/>
        <end position="329"/>
    </location>
</feature>
<evidence type="ECO:0000313" key="8">
    <source>
        <dbReference type="EMBL" id="CCO18473.1"/>
    </source>
</evidence>
<feature type="compositionally biased region" description="Basic and acidic residues" evidence="7">
    <location>
        <begin position="35"/>
        <end position="47"/>
    </location>
</feature>
<reference evidence="8 9" key="1">
    <citation type="submission" date="2011-10" db="EMBL/GenBank/DDBJ databases">
        <authorList>
            <person name="Genoscope - CEA"/>
        </authorList>
    </citation>
    <scope>NUCLEOTIDE SEQUENCE [LARGE SCALE GENOMIC DNA]</scope>
    <source>
        <strain evidence="8 9">RCC 1105</strain>
    </source>
</reference>
<accession>K8FA46</accession>
<dbReference type="PANTHER" id="PTHR23183">
    <property type="entry name" value="NOP14"/>
    <property type="match status" value="1"/>
</dbReference>